<comment type="caution">
    <text evidence="1">The sequence shown here is derived from an EMBL/GenBank/DDBJ whole genome shotgun (WGS) entry which is preliminary data.</text>
</comment>
<proteinExistence type="predicted"/>
<gene>
    <name evidence="1" type="ORF">IWQ57_004953</name>
</gene>
<protein>
    <submittedName>
        <fullName evidence="1">Uncharacterized protein</fullName>
    </submittedName>
</protein>
<feature type="non-terminal residue" evidence="1">
    <location>
        <position position="1"/>
    </location>
</feature>
<evidence type="ECO:0000313" key="2">
    <source>
        <dbReference type="Proteomes" id="UP001140234"/>
    </source>
</evidence>
<keyword evidence="2" id="KW-1185">Reference proteome</keyword>
<accession>A0ACC1JPZ0</accession>
<dbReference type="Proteomes" id="UP001140234">
    <property type="component" value="Unassembled WGS sequence"/>
</dbReference>
<evidence type="ECO:0000313" key="1">
    <source>
        <dbReference type="EMBL" id="KAJ2765002.1"/>
    </source>
</evidence>
<name>A0ACC1JPZ0_9FUNG</name>
<sequence length="259" mass="27846">SKQLRVFDIRSQELLGRGPAMASTRACRIAWLGPQRICLSGFGHDSRRRLAIYDAGDLSEPLDAAVMDAAPGLLVPIADADCGVVYLDDRGSRLTHAFEVVDDKLVELPKLESLHPSLGLAALPKRYANVAQCEVLRLFRLSAQALEPLGFRVPRKRPEYFQDDMFPDTVDTESPSVDALAWLGGAEPEPELVSLQPPDMVPLSAAPPEAVVRRTVATAPEPPPDNTKDAIASMLGRAGGADAGAQDGDPQASDSDWDD</sequence>
<reference evidence="1" key="1">
    <citation type="submission" date="2022-07" db="EMBL/GenBank/DDBJ databases">
        <title>Phylogenomic reconstructions and comparative analyses of Kickxellomycotina fungi.</title>
        <authorList>
            <person name="Reynolds N.K."/>
            <person name="Stajich J.E."/>
            <person name="Barry K."/>
            <person name="Grigoriev I.V."/>
            <person name="Crous P."/>
            <person name="Smith M.E."/>
        </authorList>
    </citation>
    <scope>NUCLEOTIDE SEQUENCE</scope>
    <source>
        <strain evidence="1">CBS 109366</strain>
    </source>
</reference>
<organism evidence="1 2">
    <name type="scientific">Coemansia nantahalensis</name>
    <dbReference type="NCBI Taxonomy" id="2789366"/>
    <lineage>
        <taxon>Eukaryota</taxon>
        <taxon>Fungi</taxon>
        <taxon>Fungi incertae sedis</taxon>
        <taxon>Zoopagomycota</taxon>
        <taxon>Kickxellomycotina</taxon>
        <taxon>Kickxellomycetes</taxon>
        <taxon>Kickxellales</taxon>
        <taxon>Kickxellaceae</taxon>
        <taxon>Coemansia</taxon>
    </lineage>
</organism>
<dbReference type="EMBL" id="JANBUJ010002155">
    <property type="protein sequence ID" value="KAJ2765002.1"/>
    <property type="molecule type" value="Genomic_DNA"/>
</dbReference>